<sequence length="186" mass="21145">MDALSIFARQVRNRSAENERVMKVLARMGAAGQMIAVLRQELDSTVRVVYLLAQEEPRRTELIEASVSGVRWKKANSKAPVTDKEMVDLGNTLEGWCRSVYKFGCAFIHLSNMHDYNDRDPLSLISNEEREEIIRHCRAYHGGPNNATPTFSDLIPYIPKAFFKVSANLDCYLESLERGDNLDHVL</sequence>
<dbReference type="OrthoDB" id="1243570at2"/>
<evidence type="ECO:0000313" key="1">
    <source>
        <dbReference type="EMBL" id="TCJ18012.1"/>
    </source>
</evidence>
<dbReference type="AlphaFoldDB" id="A0A4V2NWM8"/>
<evidence type="ECO:0000313" key="2">
    <source>
        <dbReference type="Proteomes" id="UP000295443"/>
    </source>
</evidence>
<comment type="caution">
    <text evidence="1">The sequence shown here is derived from an EMBL/GenBank/DDBJ whole genome shotgun (WGS) entry which is preliminary data.</text>
</comment>
<reference evidence="1 2" key="1">
    <citation type="submission" date="2019-03" db="EMBL/GenBank/DDBJ databases">
        <title>Genome sequence of Thiobacillaceae bacterium LSR1, a sulfur-oxidizing bacterium isolated from freshwater sediment.</title>
        <authorList>
            <person name="Li S."/>
        </authorList>
    </citation>
    <scope>NUCLEOTIDE SEQUENCE [LARGE SCALE GENOMIC DNA]</scope>
    <source>
        <strain evidence="1 2">LSR1</strain>
    </source>
</reference>
<dbReference type="RefSeq" id="WP_131444931.1">
    <property type="nucleotide sequence ID" value="NZ_SJZB01000013.1"/>
</dbReference>
<dbReference type="EMBL" id="SJZB01000013">
    <property type="protein sequence ID" value="TCJ18012.1"/>
    <property type="molecule type" value="Genomic_DNA"/>
</dbReference>
<accession>A0A4V2NWM8</accession>
<organism evidence="1 2">
    <name type="scientific">Parasulfuritortus cantonensis</name>
    <dbReference type="NCBI Taxonomy" id="2528202"/>
    <lineage>
        <taxon>Bacteria</taxon>
        <taxon>Pseudomonadati</taxon>
        <taxon>Pseudomonadota</taxon>
        <taxon>Betaproteobacteria</taxon>
        <taxon>Nitrosomonadales</taxon>
        <taxon>Thiobacillaceae</taxon>
        <taxon>Parasulfuritortus</taxon>
    </lineage>
</organism>
<gene>
    <name evidence="1" type="ORF">EZJ19_03650</name>
</gene>
<name>A0A4V2NWM8_9PROT</name>
<keyword evidence="2" id="KW-1185">Reference proteome</keyword>
<dbReference type="Proteomes" id="UP000295443">
    <property type="component" value="Unassembled WGS sequence"/>
</dbReference>
<protein>
    <submittedName>
        <fullName evidence="1">Uncharacterized protein</fullName>
    </submittedName>
</protein>
<proteinExistence type="predicted"/>